<evidence type="ECO:0000256" key="1">
    <source>
        <dbReference type="SAM" id="MobiDB-lite"/>
    </source>
</evidence>
<evidence type="ECO:0000313" key="3">
    <source>
        <dbReference type="Proteomes" id="UP000275267"/>
    </source>
</evidence>
<organism evidence="2 3">
    <name type="scientific">Panicum miliaceum</name>
    <name type="common">Proso millet</name>
    <name type="synonym">Broomcorn millet</name>
    <dbReference type="NCBI Taxonomy" id="4540"/>
    <lineage>
        <taxon>Eukaryota</taxon>
        <taxon>Viridiplantae</taxon>
        <taxon>Streptophyta</taxon>
        <taxon>Embryophyta</taxon>
        <taxon>Tracheophyta</taxon>
        <taxon>Spermatophyta</taxon>
        <taxon>Magnoliopsida</taxon>
        <taxon>Liliopsida</taxon>
        <taxon>Poales</taxon>
        <taxon>Poaceae</taxon>
        <taxon>PACMAD clade</taxon>
        <taxon>Panicoideae</taxon>
        <taxon>Panicodae</taxon>
        <taxon>Paniceae</taxon>
        <taxon>Panicinae</taxon>
        <taxon>Panicum</taxon>
        <taxon>Panicum sect. Panicum</taxon>
    </lineage>
</organism>
<feature type="region of interest" description="Disordered" evidence="1">
    <location>
        <begin position="1"/>
        <end position="62"/>
    </location>
</feature>
<feature type="compositionally biased region" description="Basic residues" evidence="1">
    <location>
        <begin position="1"/>
        <end position="11"/>
    </location>
</feature>
<dbReference type="EMBL" id="PQIB02000013">
    <property type="protein sequence ID" value="RLM73212.1"/>
    <property type="molecule type" value="Genomic_DNA"/>
</dbReference>
<feature type="region of interest" description="Disordered" evidence="1">
    <location>
        <begin position="80"/>
        <end position="104"/>
    </location>
</feature>
<accession>A0A3L6Q3J3</accession>
<sequence>MKPSAYKKRQISHLDHDPLIGEETETDDDLPLAVLLTKSGKGNPEGSSLPIHPTKPKVTTQKRKATIIVVDDHQVKRNMPIQYDLDPDPEGSRASSSRGGKYPEAVFKDNNKKWAEVWFVVANPALGLPPVLNSKWEEKPMEEEMVKKLKANKLTGATVALSFAKRLTQPIQERVHPCYEYSGRDDPTCGKNHKVSHNEAFWRVSLIVNGKVRDKGCPNEYCLKLPHTERDSRAKRWIRPPG</sequence>
<proteinExistence type="predicted"/>
<comment type="caution">
    <text evidence="2">The sequence shown here is derived from an EMBL/GenBank/DDBJ whole genome shotgun (WGS) entry which is preliminary data.</text>
</comment>
<reference evidence="3" key="1">
    <citation type="journal article" date="2019" name="Nat. Commun.">
        <title>The genome of broomcorn millet.</title>
        <authorList>
            <person name="Zou C."/>
            <person name="Miki D."/>
            <person name="Li D."/>
            <person name="Tang Q."/>
            <person name="Xiao L."/>
            <person name="Rajput S."/>
            <person name="Deng P."/>
            <person name="Jia W."/>
            <person name="Huang R."/>
            <person name="Zhang M."/>
            <person name="Sun Y."/>
            <person name="Hu J."/>
            <person name="Fu X."/>
            <person name="Schnable P.S."/>
            <person name="Li F."/>
            <person name="Zhang H."/>
            <person name="Feng B."/>
            <person name="Zhu X."/>
            <person name="Liu R."/>
            <person name="Schnable J.C."/>
            <person name="Zhu J.-K."/>
            <person name="Zhang H."/>
        </authorList>
    </citation>
    <scope>NUCLEOTIDE SEQUENCE [LARGE SCALE GENOMIC DNA]</scope>
</reference>
<dbReference type="Proteomes" id="UP000275267">
    <property type="component" value="Unassembled WGS sequence"/>
</dbReference>
<dbReference type="PANTHER" id="PTHR33026">
    <property type="entry name" value="OS06G0360600 PROTEIN"/>
    <property type="match status" value="1"/>
</dbReference>
<keyword evidence="3" id="KW-1185">Reference proteome</keyword>
<name>A0A3L6Q3J3_PANMI</name>
<feature type="compositionally biased region" description="Acidic residues" evidence="1">
    <location>
        <begin position="20"/>
        <end position="30"/>
    </location>
</feature>
<gene>
    <name evidence="2" type="ORF">C2845_PM15G03260</name>
</gene>
<protein>
    <submittedName>
        <fullName evidence="2">Uncharacterized protein</fullName>
    </submittedName>
</protein>
<dbReference type="PANTHER" id="PTHR33026:SF7">
    <property type="entry name" value="OS03G0100275 PROTEIN"/>
    <property type="match status" value="1"/>
</dbReference>
<dbReference type="AlphaFoldDB" id="A0A3L6Q3J3"/>
<evidence type="ECO:0000313" key="2">
    <source>
        <dbReference type="EMBL" id="RLM73212.1"/>
    </source>
</evidence>